<dbReference type="InterPro" id="IPR023296">
    <property type="entry name" value="Glyco_hydro_beta-prop_sf"/>
</dbReference>
<dbReference type="STRING" id="377629.TERTU_4678"/>
<dbReference type="RefSeq" id="WP_015819027.1">
    <property type="nucleotide sequence ID" value="NC_012997.1"/>
</dbReference>
<dbReference type="OrthoDB" id="9760116at2"/>
<dbReference type="PANTHER" id="PTHR43772:SF2">
    <property type="entry name" value="PUTATIVE (AFU_ORTHOLOGUE AFUA_2G04480)-RELATED"/>
    <property type="match status" value="1"/>
</dbReference>
<evidence type="ECO:0000256" key="4">
    <source>
        <dbReference type="ARBA" id="ARBA00023277"/>
    </source>
</evidence>
<dbReference type="Pfam" id="PF04616">
    <property type="entry name" value="Glyco_hydro_43"/>
    <property type="match status" value="1"/>
</dbReference>
<dbReference type="GO" id="GO:0004553">
    <property type="term" value="F:hydrolase activity, hydrolyzing O-glycosyl compounds"/>
    <property type="evidence" value="ECO:0007669"/>
    <property type="project" value="InterPro"/>
</dbReference>
<evidence type="ECO:0000256" key="7">
    <source>
        <dbReference type="RuleBase" id="RU361187"/>
    </source>
</evidence>
<feature type="site" description="Important for catalytic activity, responsible for pKa modulation of the active site Glu and correct orientation of both the proton donor and substrate" evidence="6">
    <location>
        <position position="163"/>
    </location>
</feature>
<dbReference type="InterPro" id="IPR052176">
    <property type="entry name" value="Glycosyl_Hydrlase_43_Enz"/>
</dbReference>
<proteinExistence type="inferred from homology"/>
<dbReference type="InterPro" id="IPR006710">
    <property type="entry name" value="Glyco_hydro_43"/>
</dbReference>
<keyword evidence="5 7" id="KW-0326">Glycosidase</keyword>
<dbReference type="eggNOG" id="COG3507">
    <property type="taxonomic scope" value="Bacteria"/>
</dbReference>
<evidence type="ECO:0000256" key="3">
    <source>
        <dbReference type="ARBA" id="ARBA00022801"/>
    </source>
</evidence>
<evidence type="ECO:0000313" key="9">
    <source>
        <dbReference type="Proteomes" id="UP000009080"/>
    </source>
</evidence>
<keyword evidence="2" id="KW-0858">Xylan degradation</keyword>
<keyword evidence="4" id="KW-0119">Carbohydrate metabolism</keyword>
<dbReference type="EC" id="3.2.1.-" evidence="8"/>
<dbReference type="KEGG" id="ttu:TERTU_4678"/>
<evidence type="ECO:0000256" key="2">
    <source>
        <dbReference type="ARBA" id="ARBA00022651"/>
    </source>
</evidence>
<keyword evidence="2" id="KW-0624">Polysaccharide degradation</keyword>
<dbReference type="EMBL" id="CP001614">
    <property type="protein sequence ID" value="ACR12914.1"/>
    <property type="molecule type" value="Genomic_DNA"/>
</dbReference>
<evidence type="ECO:0000256" key="1">
    <source>
        <dbReference type="ARBA" id="ARBA00009865"/>
    </source>
</evidence>
<comment type="similarity">
    <text evidence="1 7">Belongs to the glycosyl hydrolase 43 family.</text>
</comment>
<organism evidence="8 9">
    <name type="scientific">Teredinibacter turnerae (strain ATCC 39867 / T7901)</name>
    <dbReference type="NCBI Taxonomy" id="377629"/>
    <lineage>
        <taxon>Bacteria</taxon>
        <taxon>Pseudomonadati</taxon>
        <taxon>Pseudomonadota</taxon>
        <taxon>Gammaproteobacteria</taxon>
        <taxon>Cellvibrionales</taxon>
        <taxon>Cellvibrionaceae</taxon>
        <taxon>Teredinibacter</taxon>
    </lineage>
</organism>
<dbReference type="SUPFAM" id="SSF75005">
    <property type="entry name" value="Arabinanase/levansucrase/invertase"/>
    <property type="match status" value="1"/>
</dbReference>
<keyword evidence="9" id="KW-1185">Reference proteome</keyword>
<evidence type="ECO:0000256" key="6">
    <source>
        <dbReference type="PIRSR" id="PIRSR606710-2"/>
    </source>
</evidence>
<dbReference type="PANTHER" id="PTHR43772">
    <property type="entry name" value="ENDO-1,4-BETA-XYLANASE"/>
    <property type="match status" value="1"/>
</dbReference>
<evidence type="ECO:0000313" key="8">
    <source>
        <dbReference type="EMBL" id="ACR12914.1"/>
    </source>
</evidence>
<dbReference type="PROSITE" id="PS51257">
    <property type="entry name" value="PROKAR_LIPOPROTEIN"/>
    <property type="match status" value="1"/>
</dbReference>
<gene>
    <name evidence="8" type="ordered locus">TERTU_4678</name>
</gene>
<dbReference type="Gene3D" id="2.115.10.20">
    <property type="entry name" value="Glycosyl hydrolase domain, family 43"/>
    <property type="match status" value="1"/>
</dbReference>
<dbReference type="AlphaFoldDB" id="C5BKG2"/>
<dbReference type="CDD" id="cd18619">
    <property type="entry name" value="GH43_CoXyl43_like"/>
    <property type="match status" value="1"/>
</dbReference>
<dbReference type="GO" id="GO:0045493">
    <property type="term" value="P:xylan catabolic process"/>
    <property type="evidence" value="ECO:0007669"/>
    <property type="project" value="UniProtKB-KW"/>
</dbReference>
<dbReference type="Proteomes" id="UP000009080">
    <property type="component" value="Chromosome"/>
</dbReference>
<keyword evidence="3 7" id="KW-0378">Hydrolase</keyword>
<accession>C5BKG2</accession>
<protein>
    <submittedName>
        <fullName evidence="8">Glycoside hydrolase family 43 domain protein</fullName>
        <ecNumber evidence="8">3.2.1.-</ecNumber>
    </submittedName>
</protein>
<sequence>MIKRTLLSVSLIGLVSCDRATEDVPPSTSDIKDSDYISAPLITDIYAGAPSARVFDGRLYVYPTHDGETASGKPEHVDYHVFSMNTVGGDIRHDGPIMHVGDVPWARDRLGAPDAIERDGTFYLYFPAEDDRGVFRIGVATADNPAGPFQPRPDPIAGSYSIDPCIFEDDDGSYYLYLGGIGDGQLQRWLGDSYLAADNYPQPRSPTLMPRMAKLNPDMVSLEHPLTEIALQDDTGNLVNFGDTERRFGGGTWVHKYHNTYYLSWSSGDTNLIQYATSNNPYGPFRWQGKLVEAVTGNTTQHAITEFNGKWYLFYHDIGLSGQDHLRSPKMTELVHRADGSIATIDTFLGD</sequence>
<dbReference type="CAZy" id="GH43">
    <property type="family name" value="Glycoside Hydrolase Family 43"/>
</dbReference>
<evidence type="ECO:0000256" key="5">
    <source>
        <dbReference type="ARBA" id="ARBA00023295"/>
    </source>
</evidence>
<dbReference type="HOGENOM" id="CLU_009397_4_1_6"/>
<reference evidence="8 9" key="1">
    <citation type="journal article" date="2009" name="PLoS ONE">
        <title>The complete genome of Teredinibacter turnerae T7901: an intracellular endosymbiont of marine wood-boring bivalves (shipworms).</title>
        <authorList>
            <person name="Yang J.C."/>
            <person name="Madupu R."/>
            <person name="Durkin A.S."/>
            <person name="Ekborg N.A."/>
            <person name="Pedamallu C.S."/>
            <person name="Hostetler J.B."/>
            <person name="Radune D."/>
            <person name="Toms B.S."/>
            <person name="Henrissat B."/>
            <person name="Coutinho P.M."/>
            <person name="Schwarz S."/>
            <person name="Field L."/>
            <person name="Trindade-Silva A.E."/>
            <person name="Soares C.A.G."/>
            <person name="Elshahawi S."/>
            <person name="Hanora A."/>
            <person name="Schmidt E.W."/>
            <person name="Haygood M.G."/>
            <person name="Posfai J."/>
            <person name="Benner J."/>
            <person name="Madinger C."/>
            <person name="Nove J."/>
            <person name="Anton B."/>
            <person name="Chaudhary K."/>
            <person name="Foster J."/>
            <person name="Holman A."/>
            <person name="Kumar S."/>
            <person name="Lessard P.A."/>
            <person name="Luyten Y.A."/>
            <person name="Slatko B."/>
            <person name="Wood N."/>
            <person name="Wu B."/>
            <person name="Teplitski M."/>
            <person name="Mougous J.D."/>
            <person name="Ward N."/>
            <person name="Eisen J.A."/>
            <person name="Badger J.H."/>
            <person name="Distel D.L."/>
        </authorList>
    </citation>
    <scope>NUCLEOTIDE SEQUENCE [LARGE SCALE GENOMIC DNA]</scope>
    <source>
        <strain evidence="9">ATCC 39867 / T7901</strain>
    </source>
</reference>
<name>C5BKG2_TERTT</name>